<gene>
    <name evidence="3" type="ORF">ND2E_4035</name>
</gene>
<feature type="transmembrane region" description="Helical" evidence="1">
    <location>
        <begin position="273"/>
        <end position="291"/>
    </location>
</feature>
<feature type="transmembrane region" description="Helical" evidence="1">
    <location>
        <begin position="99"/>
        <end position="116"/>
    </location>
</feature>
<comment type="caution">
    <text evidence="3">The sequence shown here is derived from an EMBL/GenBank/DDBJ whole genome shotgun (WGS) entry which is preliminary data.</text>
</comment>
<dbReference type="PATRIC" id="fig|28229.4.peg.3374"/>
<keyword evidence="1" id="KW-0472">Membrane</keyword>
<keyword evidence="1" id="KW-1133">Transmembrane helix</keyword>
<feature type="transmembrane region" description="Helical" evidence="1">
    <location>
        <begin position="303"/>
        <end position="322"/>
    </location>
</feature>
<dbReference type="OrthoDB" id="508112at2"/>
<evidence type="ECO:0000259" key="2">
    <source>
        <dbReference type="Pfam" id="PF07786"/>
    </source>
</evidence>
<feature type="transmembrane region" description="Helical" evidence="1">
    <location>
        <begin position="189"/>
        <end position="213"/>
    </location>
</feature>
<sequence length="375" mass="42303">MTNKVKSKRIAAIDWMRGFVMIIMVLDHVSMAYNKEHLSTDSAASYIVGSPLPAFEFFTRWISHICAPVFVFLAGTALAISVERKLSRGFDSKAIDRDILLRGAFIALLDPTITSFFSGKLIFQVLYAIGLAMMCMAFFRRLSSTQLLIIAMAWILGGELVTAQFWFAGGQEQSIIVALLIGKYSSADLSISYALIPWLSVMILGWVFGRYILEYGDGKVTMSPAKLLFSLGFTALTAFVAIRYLNDYGNMFLFKEDNSWQQWLHVSKYPPSASFIMLELGLMAVILALMIKIEQRIGVRPNGIFLVFGQTSMMFYLVHRIFLTGTATYGGLSDFTNLTNTYIITGVLLLMLYPFCLWYRSFKGKHPDSIWLKYL</sequence>
<evidence type="ECO:0000313" key="3">
    <source>
        <dbReference type="EMBL" id="KGJ88500.1"/>
    </source>
</evidence>
<name>A0A099KDW5_COLPS</name>
<feature type="transmembrane region" description="Helical" evidence="1">
    <location>
        <begin position="147"/>
        <end position="169"/>
    </location>
</feature>
<dbReference type="Proteomes" id="UP000029843">
    <property type="component" value="Unassembled WGS sequence"/>
</dbReference>
<feature type="transmembrane region" description="Helical" evidence="1">
    <location>
        <begin position="225"/>
        <end position="245"/>
    </location>
</feature>
<feature type="transmembrane region" description="Helical" evidence="1">
    <location>
        <begin position="12"/>
        <end position="33"/>
    </location>
</feature>
<dbReference type="EMBL" id="JQED01000046">
    <property type="protein sequence ID" value="KGJ88500.1"/>
    <property type="molecule type" value="Genomic_DNA"/>
</dbReference>
<dbReference type="RefSeq" id="WP_033095024.1">
    <property type="nucleotide sequence ID" value="NZ_JQED01000046.1"/>
</dbReference>
<evidence type="ECO:0000256" key="1">
    <source>
        <dbReference type="SAM" id="Phobius"/>
    </source>
</evidence>
<accession>A0A099KDW5</accession>
<dbReference type="Pfam" id="PF07786">
    <property type="entry name" value="HGSNAT_cat"/>
    <property type="match status" value="1"/>
</dbReference>
<dbReference type="InterPro" id="IPR012429">
    <property type="entry name" value="HGSNAT_cat"/>
</dbReference>
<dbReference type="AlphaFoldDB" id="A0A099KDW5"/>
<feature type="transmembrane region" description="Helical" evidence="1">
    <location>
        <begin position="122"/>
        <end position="140"/>
    </location>
</feature>
<feature type="transmembrane region" description="Helical" evidence="1">
    <location>
        <begin position="342"/>
        <end position="359"/>
    </location>
</feature>
<protein>
    <recommendedName>
        <fullName evidence="2">Heparan-alpha-glucosaminide N-acetyltransferase catalytic domain-containing protein</fullName>
    </recommendedName>
</protein>
<evidence type="ECO:0000313" key="4">
    <source>
        <dbReference type="Proteomes" id="UP000029843"/>
    </source>
</evidence>
<dbReference type="PANTHER" id="PTHR40407:SF1">
    <property type="entry name" value="HEPARAN-ALPHA-GLUCOSAMINIDE N-ACETYLTRANSFERASE CATALYTIC DOMAIN-CONTAINING PROTEIN"/>
    <property type="match status" value="1"/>
</dbReference>
<feature type="transmembrane region" description="Helical" evidence="1">
    <location>
        <begin position="61"/>
        <end position="79"/>
    </location>
</feature>
<proteinExistence type="predicted"/>
<keyword evidence="1" id="KW-0812">Transmembrane</keyword>
<feature type="domain" description="Heparan-alpha-glucosaminide N-acetyltransferase catalytic" evidence="2">
    <location>
        <begin position="9"/>
        <end position="224"/>
    </location>
</feature>
<reference evidence="3 4" key="1">
    <citation type="submission" date="2014-08" db="EMBL/GenBank/DDBJ databases">
        <title>Genomic and Phenotypic Diversity of Colwellia psychrerythraea strains from Disparate Marine Basins.</title>
        <authorList>
            <person name="Techtmann S.M."/>
            <person name="Stelling S.C."/>
            <person name="Utturkar S.M."/>
            <person name="Alshibli N."/>
            <person name="Harris A."/>
            <person name="Brown S.D."/>
            <person name="Hazen T.C."/>
        </authorList>
    </citation>
    <scope>NUCLEOTIDE SEQUENCE [LARGE SCALE GENOMIC DNA]</scope>
    <source>
        <strain evidence="3 4">ND2E</strain>
    </source>
</reference>
<organism evidence="3 4">
    <name type="scientific">Colwellia psychrerythraea</name>
    <name type="common">Vibrio psychroerythus</name>
    <dbReference type="NCBI Taxonomy" id="28229"/>
    <lineage>
        <taxon>Bacteria</taxon>
        <taxon>Pseudomonadati</taxon>
        <taxon>Pseudomonadota</taxon>
        <taxon>Gammaproteobacteria</taxon>
        <taxon>Alteromonadales</taxon>
        <taxon>Colwelliaceae</taxon>
        <taxon>Colwellia</taxon>
    </lineage>
</organism>
<dbReference type="PANTHER" id="PTHR40407">
    <property type="entry name" value="MEMBRANE PROTEIN-LIKE PROTEIN"/>
    <property type="match status" value="1"/>
</dbReference>